<dbReference type="Pfam" id="PF00639">
    <property type="entry name" value="Rotamase"/>
    <property type="match status" value="1"/>
</dbReference>
<evidence type="ECO:0000256" key="4">
    <source>
        <dbReference type="ARBA" id="ARBA00023110"/>
    </source>
</evidence>
<reference evidence="8 9" key="1">
    <citation type="submission" date="2016-11" db="EMBL/GenBank/DDBJ databases">
        <title>Draft Genome Sequences of Nine Cyanobacterial Strains from Diverse Habitats.</title>
        <authorList>
            <person name="Zhu T."/>
            <person name="Hou S."/>
            <person name="Lu X."/>
            <person name="Hess W.R."/>
        </authorList>
    </citation>
    <scope>NUCLEOTIDE SEQUENCE [LARGE SCALE GENOMIC DNA]</scope>
    <source>
        <strain evidence="8 9">IAM M-71</strain>
    </source>
</reference>
<evidence type="ECO:0000256" key="2">
    <source>
        <dbReference type="ARBA" id="ARBA00013194"/>
    </source>
</evidence>
<evidence type="ECO:0000256" key="1">
    <source>
        <dbReference type="ARBA" id="ARBA00000971"/>
    </source>
</evidence>
<dbReference type="Gene3D" id="3.10.50.40">
    <property type="match status" value="1"/>
</dbReference>
<organism evidence="8 9">
    <name type="scientific">[Phormidium ambiguum] IAM M-71</name>
    <dbReference type="NCBI Taxonomy" id="454136"/>
    <lineage>
        <taxon>Bacteria</taxon>
        <taxon>Bacillati</taxon>
        <taxon>Cyanobacteriota</taxon>
        <taxon>Cyanophyceae</taxon>
        <taxon>Oscillatoriophycideae</taxon>
        <taxon>Aerosakkonematales</taxon>
        <taxon>Aerosakkonemataceae</taxon>
        <taxon>Floridanema</taxon>
    </lineage>
</organism>
<dbReference type="PANTHER" id="PTHR47245">
    <property type="entry name" value="PEPTIDYLPROLYL ISOMERASE"/>
    <property type="match status" value="1"/>
</dbReference>
<evidence type="ECO:0000256" key="3">
    <source>
        <dbReference type="ARBA" id="ARBA00022729"/>
    </source>
</evidence>
<dbReference type="RefSeq" id="WP_073596382.1">
    <property type="nucleotide sequence ID" value="NZ_MRCE01000038.1"/>
</dbReference>
<protein>
    <recommendedName>
        <fullName evidence="2">peptidylprolyl isomerase</fullName>
        <ecNumber evidence="2">5.2.1.8</ecNumber>
    </recommendedName>
</protein>
<keyword evidence="3" id="KW-0732">Signal</keyword>
<dbReference type="STRING" id="454136.NIES2119_25935"/>
<dbReference type="InterPro" id="IPR046357">
    <property type="entry name" value="PPIase_dom_sf"/>
</dbReference>
<keyword evidence="4 6" id="KW-0697">Rotamase</keyword>
<dbReference type="InterPro" id="IPR050245">
    <property type="entry name" value="PrsA_foldase"/>
</dbReference>
<dbReference type="GO" id="GO:0003755">
    <property type="term" value="F:peptidyl-prolyl cis-trans isomerase activity"/>
    <property type="evidence" value="ECO:0007669"/>
    <property type="project" value="UniProtKB-KW"/>
</dbReference>
<keyword evidence="5 6" id="KW-0413">Isomerase</keyword>
<evidence type="ECO:0000259" key="7">
    <source>
        <dbReference type="PROSITE" id="PS50198"/>
    </source>
</evidence>
<dbReference type="SUPFAM" id="SSF54534">
    <property type="entry name" value="FKBP-like"/>
    <property type="match status" value="1"/>
</dbReference>
<dbReference type="OrthoDB" id="453765at2"/>
<dbReference type="Proteomes" id="UP000185860">
    <property type="component" value="Unassembled WGS sequence"/>
</dbReference>
<dbReference type="PANTHER" id="PTHR47245:SF1">
    <property type="entry name" value="FOLDASE PROTEIN PRSA"/>
    <property type="match status" value="1"/>
</dbReference>
<dbReference type="AlphaFoldDB" id="A0A1U7I808"/>
<dbReference type="Gene3D" id="1.10.4030.10">
    <property type="entry name" value="Porin chaperone SurA, peptide-binding domain"/>
    <property type="match status" value="1"/>
</dbReference>
<gene>
    <name evidence="8" type="ORF">NIES2119_25935</name>
</gene>
<dbReference type="EC" id="5.2.1.8" evidence="2"/>
<sequence length="252" mass="28729">MESQPFFSIDDQPISLAKAIGYLRSTGDFQSFVLKIIRQHLLETELQTREDLEIDSTIIEQAVIDFRLENQLNDSDRFQEWLNAKGINYADFRYQIAAGLKIEKLKAEVTAPKLEEYFNANKALLDQVVLSRIVVADRNFALNLKSQILADNSRFEPLAREHSLTDDRLVNGIMEPVSLGQIPDQIQGYVATAKPGELIGPLEIEGRYALLRVEQILPVSLDGSLKGELQNQLFEQWLQEKAQKMTIKMHIE</sequence>
<name>A0A1U7I808_9CYAN</name>
<evidence type="ECO:0000313" key="8">
    <source>
        <dbReference type="EMBL" id="OKH32578.1"/>
    </source>
</evidence>
<accession>A0A1U7I808</accession>
<evidence type="ECO:0000313" key="9">
    <source>
        <dbReference type="Proteomes" id="UP000185860"/>
    </source>
</evidence>
<evidence type="ECO:0000256" key="6">
    <source>
        <dbReference type="PROSITE-ProRule" id="PRU00278"/>
    </source>
</evidence>
<comment type="catalytic activity">
    <reaction evidence="1">
        <text>[protein]-peptidylproline (omega=180) = [protein]-peptidylproline (omega=0)</text>
        <dbReference type="Rhea" id="RHEA:16237"/>
        <dbReference type="Rhea" id="RHEA-COMP:10747"/>
        <dbReference type="Rhea" id="RHEA-COMP:10748"/>
        <dbReference type="ChEBI" id="CHEBI:83833"/>
        <dbReference type="ChEBI" id="CHEBI:83834"/>
        <dbReference type="EC" id="5.2.1.8"/>
    </reaction>
</comment>
<feature type="domain" description="PpiC" evidence="7">
    <location>
        <begin position="125"/>
        <end position="215"/>
    </location>
</feature>
<dbReference type="EMBL" id="MRCE01000038">
    <property type="protein sequence ID" value="OKH32578.1"/>
    <property type="molecule type" value="Genomic_DNA"/>
</dbReference>
<evidence type="ECO:0000256" key="5">
    <source>
        <dbReference type="ARBA" id="ARBA00023235"/>
    </source>
</evidence>
<dbReference type="InterPro" id="IPR027304">
    <property type="entry name" value="Trigger_fact/SurA_dom_sf"/>
</dbReference>
<comment type="caution">
    <text evidence="8">The sequence shown here is derived from an EMBL/GenBank/DDBJ whole genome shotgun (WGS) entry which is preliminary data.</text>
</comment>
<proteinExistence type="predicted"/>
<dbReference type="SUPFAM" id="SSF109998">
    <property type="entry name" value="Triger factor/SurA peptide-binding domain-like"/>
    <property type="match status" value="1"/>
</dbReference>
<dbReference type="InterPro" id="IPR000297">
    <property type="entry name" value="PPIase_PpiC"/>
</dbReference>
<dbReference type="PROSITE" id="PS50198">
    <property type="entry name" value="PPIC_PPIASE_2"/>
    <property type="match status" value="1"/>
</dbReference>